<dbReference type="Proteomes" id="UP000762676">
    <property type="component" value="Unassembled WGS sequence"/>
</dbReference>
<dbReference type="AlphaFoldDB" id="A0AAV4IKA5"/>
<accession>A0AAV4IKA5</accession>
<proteinExistence type="predicted"/>
<sequence>MFLLVDYHIQKWHRSLSLQRCVSRSDLLYRLLIVFQLNGYIPLEIPTPKTVTPNLPHSSMFHKLNFEKLEGLCNFENNVNVSMCVEAVHGDFKRLRGEFTDSELSQEKWLALREKHVEDAFNAVPSWIREKVIAAFHRDFLLFGYHVPTID</sequence>
<dbReference type="EMBL" id="BMAT01009634">
    <property type="protein sequence ID" value="GFS10577.1"/>
    <property type="molecule type" value="Genomic_DNA"/>
</dbReference>
<reference evidence="1 2" key="1">
    <citation type="journal article" date="2021" name="Elife">
        <title>Chloroplast acquisition without the gene transfer in kleptoplastic sea slugs, Plakobranchus ocellatus.</title>
        <authorList>
            <person name="Maeda T."/>
            <person name="Takahashi S."/>
            <person name="Yoshida T."/>
            <person name="Shimamura S."/>
            <person name="Takaki Y."/>
            <person name="Nagai Y."/>
            <person name="Toyoda A."/>
            <person name="Suzuki Y."/>
            <person name="Arimoto A."/>
            <person name="Ishii H."/>
            <person name="Satoh N."/>
            <person name="Nishiyama T."/>
            <person name="Hasebe M."/>
            <person name="Maruyama T."/>
            <person name="Minagawa J."/>
            <person name="Obokata J."/>
            <person name="Shigenobu S."/>
        </authorList>
    </citation>
    <scope>NUCLEOTIDE SEQUENCE [LARGE SCALE GENOMIC DNA]</scope>
</reference>
<evidence type="ECO:0000313" key="2">
    <source>
        <dbReference type="Proteomes" id="UP000762676"/>
    </source>
</evidence>
<gene>
    <name evidence="1" type="ORF">ElyMa_004812700</name>
</gene>
<name>A0AAV4IKA5_9GAST</name>
<comment type="caution">
    <text evidence="1">The sequence shown here is derived from an EMBL/GenBank/DDBJ whole genome shotgun (WGS) entry which is preliminary data.</text>
</comment>
<protein>
    <submittedName>
        <fullName evidence="1">Uncharacterized protein</fullName>
    </submittedName>
</protein>
<organism evidence="1 2">
    <name type="scientific">Elysia marginata</name>
    <dbReference type="NCBI Taxonomy" id="1093978"/>
    <lineage>
        <taxon>Eukaryota</taxon>
        <taxon>Metazoa</taxon>
        <taxon>Spiralia</taxon>
        <taxon>Lophotrochozoa</taxon>
        <taxon>Mollusca</taxon>
        <taxon>Gastropoda</taxon>
        <taxon>Heterobranchia</taxon>
        <taxon>Euthyneura</taxon>
        <taxon>Panpulmonata</taxon>
        <taxon>Sacoglossa</taxon>
        <taxon>Placobranchoidea</taxon>
        <taxon>Plakobranchidae</taxon>
        <taxon>Elysia</taxon>
    </lineage>
</organism>
<keyword evidence="2" id="KW-1185">Reference proteome</keyword>
<evidence type="ECO:0000313" key="1">
    <source>
        <dbReference type="EMBL" id="GFS10577.1"/>
    </source>
</evidence>